<protein>
    <submittedName>
        <fullName evidence="1">Uncharacterized protein</fullName>
    </submittedName>
</protein>
<accession>A0A067T1H6</accession>
<reference evidence="2" key="1">
    <citation type="journal article" date="2014" name="Proc. Natl. Acad. Sci. U.S.A.">
        <title>Extensive sampling of basidiomycete genomes demonstrates inadequacy of the white-rot/brown-rot paradigm for wood decay fungi.</title>
        <authorList>
            <person name="Riley R."/>
            <person name="Salamov A.A."/>
            <person name="Brown D.W."/>
            <person name="Nagy L.G."/>
            <person name="Floudas D."/>
            <person name="Held B.W."/>
            <person name="Levasseur A."/>
            <person name="Lombard V."/>
            <person name="Morin E."/>
            <person name="Otillar R."/>
            <person name="Lindquist E.A."/>
            <person name="Sun H."/>
            <person name="LaButti K.M."/>
            <person name="Schmutz J."/>
            <person name="Jabbour D."/>
            <person name="Luo H."/>
            <person name="Baker S.E."/>
            <person name="Pisabarro A.G."/>
            <person name="Walton J.D."/>
            <person name="Blanchette R.A."/>
            <person name="Henrissat B."/>
            <person name="Martin F."/>
            <person name="Cullen D."/>
            <person name="Hibbett D.S."/>
            <person name="Grigoriev I.V."/>
        </authorList>
    </citation>
    <scope>NUCLEOTIDE SEQUENCE [LARGE SCALE GENOMIC DNA]</scope>
    <source>
        <strain evidence="2">CBS 339.88</strain>
    </source>
</reference>
<dbReference type="AlphaFoldDB" id="A0A067T1H6"/>
<evidence type="ECO:0000313" key="1">
    <source>
        <dbReference type="EMBL" id="KDR77030.1"/>
    </source>
</evidence>
<dbReference type="HOGENOM" id="CLU_1786985_0_0_1"/>
<gene>
    <name evidence="1" type="ORF">GALMADRAFT_139055</name>
</gene>
<dbReference type="EMBL" id="KL142377">
    <property type="protein sequence ID" value="KDR77030.1"/>
    <property type="molecule type" value="Genomic_DNA"/>
</dbReference>
<evidence type="ECO:0000313" key="2">
    <source>
        <dbReference type="Proteomes" id="UP000027222"/>
    </source>
</evidence>
<dbReference type="Proteomes" id="UP000027222">
    <property type="component" value="Unassembled WGS sequence"/>
</dbReference>
<proteinExistence type="predicted"/>
<keyword evidence="2" id="KW-1185">Reference proteome</keyword>
<sequence length="145" mass="16422">MTTLETLDLDCEEPFTLSDPSIDLLNPTCKALGTSARHVCFLPNLTSFTYRGEVSFSLDALLRMIKGRLGHLQPKIAAFASAISLTKDRPSVAKLDVRIIYLNELWYHYQIPSALHDFYNNVALLNGIKFTIDYWESSETMSDEE</sequence>
<name>A0A067T1H6_GALM3</name>
<organism evidence="1 2">
    <name type="scientific">Galerina marginata (strain CBS 339.88)</name>
    <dbReference type="NCBI Taxonomy" id="685588"/>
    <lineage>
        <taxon>Eukaryota</taxon>
        <taxon>Fungi</taxon>
        <taxon>Dikarya</taxon>
        <taxon>Basidiomycota</taxon>
        <taxon>Agaricomycotina</taxon>
        <taxon>Agaricomycetes</taxon>
        <taxon>Agaricomycetidae</taxon>
        <taxon>Agaricales</taxon>
        <taxon>Agaricineae</taxon>
        <taxon>Strophariaceae</taxon>
        <taxon>Galerina</taxon>
    </lineage>
</organism>